<comment type="caution">
    <text evidence="1">The sequence shown here is derived from an EMBL/GenBank/DDBJ whole genome shotgun (WGS) entry which is preliminary data.</text>
</comment>
<organism evidence="1 2">
    <name type="scientific">Polyplax serrata</name>
    <name type="common">Common mouse louse</name>
    <dbReference type="NCBI Taxonomy" id="468196"/>
    <lineage>
        <taxon>Eukaryota</taxon>
        <taxon>Metazoa</taxon>
        <taxon>Ecdysozoa</taxon>
        <taxon>Arthropoda</taxon>
        <taxon>Hexapoda</taxon>
        <taxon>Insecta</taxon>
        <taxon>Pterygota</taxon>
        <taxon>Neoptera</taxon>
        <taxon>Paraneoptera</taxon>
        <taxon>Psocodea</taxon>
        <taxon>Troctomorpha</taxon>
        <taxon>Phthiraptera</taxon>
        <taxon>Anoplura</taxon>
        <taxon>Polyplacidae</taxon>
        <taxon>Polyplax</taxon>
    </lineage>
</organism>
<dbReference type="EMBL" id="JAWJWF010000045">
    <property type="protein sequence ID" value="KAK6626903.1"/>
    <property type="molecule type" value="Genomic_DNA"/>
</dbReference>
<gene>
    <name evidence="1" type="ORF">RUM44_009380</name>
</gene>
<evidence type="ECO:0000313" key="2">
    <source>
        <dbReference type="Proteomes" id="UP001359485"/>
    </source>
</evidence>
<dbReference type="Proteomes" id="UP001359485">
    <property type="component" value="Unassembled WGS sequence"/>
</dbReference>
<proteinExistence type="predicted"/>
<name>A0ABR1AU10_POLSC</name>
<protein>
    <submittedName>
        <fullName evidence="1">Uncharacterized protein</fullName>
    </submittedName>
</protein>
<accession>A0ABR1AU10</accession>
<sequence>MSLERMSPLCLGGDVCTASRWRKYLTESVCVWGGGMVPDIRVPNANAVCVAPQAKATNSLSKKRVMDSNRWDAGLCQLCPDCNGPSVPYTGQVHFRSKTKC</sequence>
<evidence type="ECO:0000313" key="1">
    <source>
        <dbReference type="EMBL" id="KAK6626903.1"/>
    </source>
</evidence>
<reference evidence="1 2" key="1">
    <citation type="submission" date="2023-09" db="EMBL/GenBank/DDBJ databases">
        <title>Genomes of two closely related lineages of the louse Polyplax serrata with different host specificities.</title>
        <authorList>
            <person name="Martinu J."/>
            <person name="Tarabai H."/>
            <person name="Stefka J."/>
            <person name="Hypsa V."/>
        </authorList>
    </citation>
    <scope>NUCLEOTIDE SEQUENCE [LARGE SCALE GENOMIC DNA]</scope>
    <source>
        <strain evidence="1">98ZLc_SE</strain>
    </source>
</reference>
<keyword evidence="2" id="KW-1185">Reference proteome</keyword>